<dbReference type="Gene3D" id="3.30.365.10">
    <property type="entry name" value="Aldehyde oxidase/xanthine dehydrogenase, molybdopterin binding domain"/>
    <property type="match status" value="4"/>
</dbReference>
<dbReference type="Proteomes" id="UP000526408">
    <property type="component" value="Unassembled WGS sequence"/>
</dbReference>
<evidence type="ECO:0000256" key="1">
    <source>
        <dbReference type="ARBA" id="ARBA00022505"/>
    </source>
</evidence>
<proteinExistence type="predicted"/>
<dbReference type="InterPro" id="IPR037165">
    <property type="entry name" value="AldOxase/xan_DH_Mopterin-bd_sf"/>
</dbReference>
<dbReference type="InterPro" id="IPR036856">
    <property type="entry name" value="Ald_Oxase/Xan_DH_a/b_sf"/>
</dbReference>
<dbReference type="AlphaFoldDB" id="A0A7X6JW62"/>
<dbReference type="Gene3D" id="3.90.1170.50">
    <property type="entry name" value="Aldehyde oxidase/xanthine dehydrogenase, a/b hammerhead"/>
    <property type="match status" value="1"/>
</dbReference>
<name>A0A7X6JW62_9RHOB</name>
<evidence type="ECO:0000256" key="2">
    <source>
        <dbReference type="ARBA" id="ARBA00023002"/>
    </source>
</evidence>
<dbReference type="EMBL" id="JAAZQQ010000001">
    <property type="protein sequence ID" value="NKX43380.1"/>
    <property type="molecule type" value="Genomic_DNA"/>
</dbReference>
<feature type="domain" description="Aldehyde oxidase/xanthine dehydrogenase a/b hammerhead" evidence="3">
    <location>
        <begin position="20"/>
        <end position="140"/>
    </location>
</feature>
<dbReference type="InterPro" id="IPR046867">
    <property type="entry name" value="AldOxase/xan_DH_MoCoBD2"/>
</dbReference>
<comment type="caution">
    <text evidence="4">The sequence shown here is derived from an EMBL/GenBank/DDBJ whole genome shotgun (WGS) entry which is preliminary data.</text>
</comment>
<protein>
    <submittedName>
        <fullName evidence="4">Xanthine dehydrogenase family protein molybdopterin-binding subunit</fullName>
    </submittedName>
</protein>
<dbReference type="SUPFAM" id="SSF56003">
    <property type="entry name" value="Molybdenum cofactor-binding domain"/>
    <property type="match status" value="1"/>
</dbReference>
<evidence type="ECO:0000313" key="4">
    <source>
        <dbReference type="EMBL" id="NKX43380.1"/>
    </source>
</evidence>
<keyword evidence="2" id="KW-0560">Oxidoreductase</keyword>
<evidence type="ECO:0000259" key="3">
    <source>
        <dbReference type="SMART" id="SM01008"/>
    </source>
</evidence>
<accession>A0A7X6JW62</accession>
<organism evidence="4 5">
    <name type="scientific">Roseicyclus persicicus</name>
    <dbReference type="NCBI Taxonomy" id="2650661"/>
    <lineage>
        <taxon>Bacteria</taxon>
        <taxon>Pseudomonadati</taxon>
        <taxon>Pseudomonadota</taxon>
        <taxon>Alphaproteobacteria</taxon>
        <taxon>Rhodobacterales</taxon>
        <taxon>Roseobacteraceae</taxon>
        <taxon>Roseicyclus</taxon>
    </lineage>
</organism>
<reference evidence="4 5" key="1">
    <citation type="submission" date="2020-04" db="EMBL/GenBank/DDBJ databases">
        <authorList>
            <person name="Yoon J."/>
        </authorList>
    </citation>
    <scope>NUCLEOTIDE SEQUENCE [LARGE SCALE GENOMIC DNA]</scope>
    <source>
        <strain evidence="4 5">KMU-115</strain>
    </source>
</reference>
<dbReference type="GO" id="GO:0005506">
    <property type="term" value="F:iron ion binding"/>
    <property type="evidence" value="ECO:0007669"/>
    <property type="project" value="InterPro"/>
</dbReference>
<dbReference type="InterPro" id="IPR016208">
    <property type="entry name" value="Ald_Oxase/xanthine_DH-like"/>
</dbReference>
<dbReference type="SMART" id="SM01008">
    <property type="entry name" value="Ald_Xan_dh_C"/>
    <property type="match status" value="1"/>
</dbReference>
<dbReference type="Pfam" id="PF02738">
    <property type="entry name" value="MoCoBD_1"/>
    <property type="match status" value="1"/>
</dbReference>
<dbReference type="RefSeq" id="WP_168621750.1">
    <property type="nucleotide sequence ID" value="NZ_JAAZQQ010000001.1"/>
</dbReference>
<sequence length="764" mass="81543">MSKFGTSQPITRLEDSRFLTGKGRYVDDIAPAGALHGFVLRSPVAHGDISALDVSDARAAPGVHLVLTAADLAAAGLKNAMRFAVVRNRDGSRAAAPPRPILAEGRVRFVGDPLAFIVADTPAAARDAAELIVLEIDDRPAKLDLAPGGETLHPEAPDNIAYDFAMGDEAATEAALAGAAHVIRHTSHDNRVIVNSMEPRGCYAEVEGDRLHLAFNGQGVWGTKGDLVSWFGLSPEQVRVTNPDVGGGFGMKGMGYPEHFLVSHAARVLQRPVRWMSERTEAMLSDNAGRDLVVTTTLGFDADLKLVAFHTDSIANLGAYVSQFAQNIQSSLYSKVLTGTYDVQTYHFRNRGVFTNTTQVDAYRGAGRPEAIYALERAMDFAARELGVDPLDLRRRNFIPSAAFPYRSATGELYDVGDFHRVLARAEAEADLSGFPARRAASEARGQLRGVGICYYIESILGDPEETATIEITTTGARVYVGTQSNGQGHETVYAQLLHDQTGLPLDSIEIVQGDSDLIAKGGGTGGSRSVTVQGMAMRATADTLIAGLTGFLAADMDREIAFDAGEGVFRAPGSNVVVTLLEAAARARAAGRAELAKVTETRKLPGRSYPNGCHVAEIEIDRETGATRVDRYTVVDDFGNLMNPLLAEGQVHGGVAQGIGQALTEHVVYDDTGQLLTATFMDYGMPRADDTPFIAFHTEPVPSTANPLGMKGCGEAGTVGALAAVANAVQDALWPLGLRRVDMPFTPSRVWAWLREAEAIAAE</sequence>
<dbReference type="SUPFAM" id="SSF54665">
    <property type="entry name" value="CO dehydrogenase molybdoprotein N-domain-like"/>
    <property type="match status" value="1"/>
</dbReference>
<dbReference type="InterPro" id="IPR008274">
    <property type="entry name" value="AldOxase/xan_DH_MoCoBD1"/>
</dbReference>
<dbReference type="PANTHER" id="PTHR11908">
    <property type="entry name" value="XANTHINE DEHYDROGENASE"/>
    <property type="match status" value="1"/>
</dbReference>
<dbReference type="GO" id="GO:0016491">
    <property type="term" value="F:oxidoreductase activity"/>
    <property type="evidence" value="ECO:0007669"/>
    <property type="project" value="UniProtKB-KW"/>
</dbReference>
<dbReference type="Pfam" id="PF20256">
    <property type="entry name" value="MoCoBD_2"/>
    <property type="match status" value="1"/>
</dbReference>
<keyword evidence="1" id="KW-0500">Molybdenum</keyword>
<keyword evidence="5" id="KW-1185">Reference proteome</keyword>
<evidence type="ECO:0000313" key="5">
    <source>
        <dbReference type="Proteomes" id="UP000526408"/>
    </source>
</evidence>
<dbReference type="InterPro" id="IPR000674">
    <property type="entry name" value="Ald_Oxase/Xan_DH_a/b"/>
</dbReference>
<gene>
    <name evidence="4" type="ORF">HCU73_02160</name>
</gene>
<dbReference type="PANTHER" id="PTHR11908:SF132">
    <property type="entry name" value="ALDEHYDE OXIDASE 1-RELATED"/>
    <property type="match status" value="1"/>
</dbReference>
<dbReference type="Pfam" id="PF01315">
    <property type="entry name" value="Ald_Xan_dh_C"/>
    <property type="match status" value="1"/>
</dbReference>